<evidence type="ECO:0000313" key="2">
    <source>
        <dbReference type="Proteomes" id="UP000224915"/>
    </source>
</evidence>
<dbReference type="InterPro" id="IPR036689">
    <property type="entry name" value="ESAT-6-like_sf"/>
</dbReference>
<protein>
    <submittedName>
        <fullName evidence="1">WXG100 family type VII secretion target</fullName>
    </submittedName>
</protein>
<dbReference type="Pfam" id="PF06013">
    <property type="entry name" value="WXG100"/>
    <property type="match status" value="1"/>
</dbReference>
<sequence>MATGFVSRDNAITASVGILQDGKTQLTQAIASMNAQLDSLGGAWLGAGASAFHQVRSRWTGSTTTLLSSLDEFGQILQSSQAAYVAQDVETTDAMSHLAARLS</sequence>
<evidence type="ECO:0000313" key="1">
    <source>
        <dbReference type="EMBL" id="PFG21282.1"/>
    </source>
</evidence>
<reference evidence="1 2" key="1">
    <citation type="submission" date="2017-10" db="EMBL/GenBank/DDBJ databases">
        <title>Sequencing the genomes of 1000 actinobacteria strains.</title>
        <authorList>
            <person name="Klenk H.-P."/>
        </authorList>
    </citation>
    <scope>NUCLEOTIDE SEQUENCE [LARGE SCALE GENOMIC DNA]</scope>
    <source>
        <strain evidence="1 2">DSM 21801</strain>
    </source>
</reference>
<organism evidence="1 2">
    <name type="scientific">Serinibacter salmoneus</name>
    <dbReference type="NCBI Taxonomy" id="556530"/>
    <lineage>
        <taxon>Bacteria</taxon>
        <taxon>Bacillati</taxon>
        <taxon>Actinomycetota</taxon>
        <taxon>Actinomycetes</taxon>
        <taxon>Micrococcales</taxon>
        <taxon>Beutenbergiaceae</taxon>
        <taxon>Serinibacter</taxon>
    </lineage>
</organism>
<comment type="caution">
    <text evidence="1">The sequence shown here is derived from an EMBL/GenBank/DDBJ whole genome shotgun (WGS) entry which is preliminary data.</text>
</comment>
<dbReference type="Gene3D" id="1.10.287.1060">
    <property type="entry name" value="ESAT-6-like"/>
    <property type="match status" value="1"/>
</dbReference>
<dbReference type="SUPFAM" id="SSF140453">
    <property type="entry name" value="EsxAB dimer-like"/>
    <property type="match status" value="1"/>
</dbReference>
<name>A0A2A9D5P7_9MICO</name>
<keyword evidence="2" id="KW-1185">Reference proteome</keyword>
<proteinExistence type="predicted"/>
<accession>A0A2A9D5P7</accession>
<dbReference type="AlphaFoldDB" id="A0A2A9D5P7"/>
<dbReference type="RefSeq" id="WP_098470136.1">
    <property type="nucleotide sequence ID" value="NZ_PDJD01000001.1"/>
</dbReference>
<dbReference type="EMBL" id="PDJD01000001">
    <property type="protein sequence ID" value="PFG21282.1"/>
    <property type="molecule type" value="Genomic_DNA"/>
</dbReference>
<dbReference type="Proteomes" id="UP000224915">
    <property type="component" value="Unassembled WGS sequence"/>
</dbReference>
<gene>
    <name evidence="1" type="ORF">ATL40_2909</name>
</gene>
<dbReference type="InterPro" id="IPR010310">
    <property type="entry name" value="T7SS_ESAT-6-like"/>
</dbReference>